<dbReference type="KEGG" id="lbc:LACBIDRAFT_149883"/>
<organism evidence="5">
    <name type="scientific">Laccaria bicolor (strain S238N-H82 / ATCC MYA-4686)</name>
    <name type="common">Bicoloured deceiver</name>
    <name type="synonym">Laccaria laccata var. bicolor</name>
    <dbReference type="NCBI Taxonomy" id="486041"/>
    <lineage>
        <taxon>Eukaryota</taxon>
        <taxon>Fungi</taxon>
        <taxon>Dikarya</taxon>
        <taxon>Basidiomycota</taxon>
        <taxon>Agaricomycotina</taxon>
        <taxon>Agaricomycetes</taxon>
        <taxon>Agaricomycetidae</taxon>
        <taxon>Agaricales</taxon>
        <taxon>Agaricineae</taxon>
        <taxon>Hydnangiaceae</taxon>
        <taxon>Laccaria</taxon>
    </lineage>
</organism>
<name>B0DSF3_LACBS</name>
<evidence type="ECO:0000313" key="5">
    <source>
        <dbReference type="Proteomes" id="UP000001194"/>
    </source>
</evidence>
<keyword evidence="1 2" id="KW-0103">Bromodomain</keyword>
<dbReference type="PANTHER" id="PTHR22881">
    <property type="entry name" value="BROMODOMAIN CONTAINING PROTEIN"/>
    <property type="match status" value="1"/>
</dbReference>
<feature type="domain" description="Bromo" evidence="3">
    <location>
        <begin position="1"/>
        <end position="63"/>
    </location>
</feature>
<dbReference type="RefSeq" id="XP_001886828.1">
    <property type="nucleotide sequence ID" value="XM_001886793.1"/>
</dbReference>
<dbReference type="Pfam" id="PF00439">
    <property type="entry name" value="Bromodomain"/>
    <property type="match status" value="1"/>
</dbReference>
<evidence type="ECO:0000256" key="2">
    <source>
        <dbReference type="PROSITE-ProRule" id="PRU00035"/>
    </source>
</evidence>
<dbReference type="GO" id="GO:0005634">
    <property type="term" value="C:nucleus"/>
    <property type="evidence" value="ECO:0007669"/>
    <property type="project" value="TreeGrafter"/>
</dbReference>
<dbReference type="InParanoid" id="B0DSF3"/>
<dbReference type="InterPro" id="IPR001487">
    <property type="entry name" value="Bromodomain"/>
</dbReference>
<dbReference type="GO" id="GO:0006325">
    <property type="term" value="P:chromatin organization"/>
    <property type="evidence" value="ECO:0007669"/>
    <property type="project" value="UniProtKB-ARBA"/>
</dbReference>
<accession>B0DSF3</accession>
<dbReference type="InterPro" id="IPR051831">
    <property type="entry name" value="Bromodomain_contain_prot"/>
</dbReference>
<dbReference type="PANTHER" id="PTHR22881:SF27">
    <property type="entry name" value="BROMODOMAIN CONTAINING 7_9"/>
    <property type="match status" value="1"/>
</dbReference>
<dbReference type="OrthoDB" id="21449at2759"/>
<evidence type="ECO:0000313" key="4">
    <source>
        <dbReference type="EMBL" id="EDR02465.1"/>
    </source>
</evidence>
<dbReference type="InterPro" id="IPR036427">
    <property type="entry name" value="Bromodomain-like_sf"/>
</dbReference>
<reference evidence="4 5" key="1">
    <citation type="journal article" date="2008" name="Nature">
        <title>The genome of Laccaria bicolor provides insights into mycorrhizal symbiosis.</title>
        <authorList>
            <person name="Martin F."/>
            <person name="Aerts A."/>
            <person name="Ahren D."/>
            <person name="Brun A."/>
            <person name="Danchin E.G.J."/>
            <person name="Duchaussoy F."/>
            <person name="Gibon J."/>
            <person name="Kohler A."/>
            <person name="Lindquist E."/>
            <person name="Pereda V."/>
            <person name="Salamov A."/>
            <person name="Shapiro H.J."/>
            <person name="Wuyts J."/>
            <person name="Blaudez D."/>
            <person name="Buee M."/>
            <person name="Brokstein P."/>
            <person name="Canbaeck B."/>
            <person name="Cohen D."/>
            <person name="Courty P.E."/>
            <person name="Coutinho P.M."/>
            <person name="Delaruelle C."/>
            <person name="Detter J.C."/>
            <person name="Deveau A."/>
            <person name="DiFazio S."/>
            <person name="Duplessis S."/>
            <person name="Fraissinet-Tachet L."/>
            <person name="Lucic E."/>
            <person name="Frey-Klett P."/>
            <person name="Fourrey C."/>
            <person name="Feussner I."/>
            <person name="Gay G."/>
            <person name="Grimwood J."/>
            <person name="Hoegger P.J."/>
            <person name="Jain P."/>
            <person name="Kilaru S."/>
            <person name="Labbe J."/>
            <person name="Lin Y.C."/>
            <person name="Legue V."/>
            <person name="Le Tacon F."/>
            <person name="Marmeisse R."/>
            <person name="Melayah D."/>
            <person name="Montanini B."/>
            <person name="Muratet M."/>
            <person name="Nehls U."/>
            <person name="Niculita-Hirzel H."/>
            <person name="Oudot-Le Secq M.P."/>
            <person name="Peter M."/>
            <person name="Quesneville H."/>
            <person name="Rajashekar B."/>
            <person name="Reich M."/>
            <person name="Rouhier N."/>
            <person name="Schmutz J."/>
            <person name="Yin T."/>
            <person name="Chalot M."/>
            <person name="Henrissat B."/>
            <person name="Kuees U."/>
            <person name="Lucas S."/>
            <person name="Van de Peer Y."/>
            <person name="Podila G.K."/>
            <person name="Polle A."/>
            <person name="Pukkila P.J."/>
            <person name="Richardson P.M."/>
            <person name="Rouze P."/>
            <person name="Sanders I.R."/>
            <person name="Stajich J.E."/>
            <person name="Tunlid A."/>
            <person name="Tuskan G."/>
            <person name="Grigoriev I.V."/>
        </authorList>
    </citation>
    <scope>NUCLEOTIDE SEQUENCE [LARGE SCALE GENOMIC DNA]</scope>
    <source>
        <strain evidence="5">S238N-H82 / ATCC MYA-4686</strain>
    </source>
</reference>
<feature type="non-terminal residue" evidence="4">
    <location>
        <position position="1"/>
    </location>
</feature>
<gene>
    <name evidence="4" type="ORF">LACBIDRAFT_149883</name>
</gene>
<sequence length="70" mass="7926">FLKPVDVANVPGYADLVKHPMDFGTMTDKVNRAKYRSLEDFASDLRLVTTNAKIFNPPGTIYHTEAERIE</sequence>
<dbReference type="AlphaFoldDB" id="B0DSF3"/>
<dbReference type="GeneID" id="6082487"/>
<evidence type="ECO:0000256" key="1">
    <source>
        <dbReference type="ARBA" id="ARBA00023117"/>
    </source>
</evidence>
<dbReference type="EMBL" id="DS547130">
    <property type="protein sequence ID" value="EDR02465.1"/>
    <property type="molecule type" value="Genomic_DNA"/>
</dbReference>
<proteinExistence type="predicted"/>
<dbReference type="Gene3D" id="1.20.920.10">
    <property type="entry name" value="Bromodomain-like"/>
    <property type="match status" value="1"/>
</dbReference>
<dbReference type="SMART" id="SM00297">
    <property type="entry name" value="BROMO"/>
    <property type="match status" value="1"/>
</dbReference>
<dbReference type="SUPFAM" id="SSF47370">
    <property type="entry name" value="Bromodomain"/>
    <property type="match status" value="1"/>
</dbReference>
<dbReference type="Proteomes" id="UP000001194">
    <property type="component" value="Unassembled WGS sequence"/>
</dbReference>
<evidence type="ECO:0000259" key="3">
    <source>
        <dbReference type="PROSITE" id="PS50014"/>
    </source>
</evidence>
<dbReference type="PROSITE" id="PS50014">
    <property type="entry name" value="BROMODOMAIN_2"/>
    <property type="match status" value="1"/>
</dbReference>
<keyword evidence="5" id="KW-1185">Reference proteome</keyword>
<dbReference type="PRINTS" id="PR00503">
    <property type="entry name" value="BROMODOMAIN"/>
</dbReference>
<protein>
    <submittedName>
        <fullName evidence="4">Predicted protein</fullName>
    </submittedName>
</protein>
<feature type="non-terminal residue" evidence="4">
    <location>
        <position position="70"/>
    </location>
</feature>
<dbReference type="STRING" id="486041.B0DSF3"/>
<dbReference type="GO" id="GO:0006357">
    <property type="term" value="P:regulation of transcription by RNA polymerase II"/>
    <property type="evidence" value="ECO:0007669"/>
    <property type="project" value="TreeGrafter"/>
</dbReference>
<dbReference type="HOGENOM" id="CLU_129458_3_0_1"/>